<keyword evidence="5" id="KW-1185">Reference proteome</keyword>
<dbReference type="InterPro" id="IPR016035">
    <property type="entry name" value="Acyl_Trfase/lysoPLipase"/>
</dbReference>
<keyword evidence="1" id="KW-0045">Antibiotic biosynthesis</keyword>
<gene>
    <name evidence="4" type="ORF">SVIO_013410</name>
</gene>
<proteinExistence type="predicted"/>
<dbReference type="EMBL" id="BJHW01000001">
    <property type="protein sequence ID" value="GDY50718.1"/>
    <property type="molecule type" value="Genomic_DNA"/>
</dbReference>
<feature type="region of interest" description="Disordered" evidence="2">
    <location>
        <begin position="415"/>
        <end position="442"/>
    </location>
</feature>
<dbReference type="GO" id="GO:0017000">
    <property type="term" value="P:antibiotic biosynthetic process"/>
    <property type="evidence" value="ECO:0007669"/>
    <property type="project" value="UniProtKB-KW"/>
</dbReference>
<dbReference type="PANTHER" id="PTHR43074:SF1">
    <property type="entry name" value="BETA-KETOACYL SYNTHASE FAMILY PROTEIN-RELATED"/>
    <property type="match status" value="1"/>
</dbReference>
<sequence>MLRAAGLDGRVVAANHNAPRQTAISGPQRDVEEAVRLLREAGHSVKRIPVACAFHSPLVAGAGARFAEALARHPVREAEFPVWANRTAAPHGAEPHAIRAELAAQIGAPVRFVAQIEAMYEAGARIFVEAGPGTVLTRLVGEILDGRPHLALACEGRRSGAAGPRGFLDTLARLAVAGVPVRTAWLFHGRDAVAAGSATPPKRPGWTVDGHLVRTADGELLPGALAPARRVMEATVSQTDRTGGGEYGDRDALISEFLRTSREMIAAQRDVLLTYFGGAPGERRAAPPSPVAPAPALPSELVPVAAASKAPSPEAPSPVADVAPASPAPATGPDVLRAVSEIISERTGYPVDMIEPDLDLEADLSIDSIKRAEIAGELARRLGVAGADTATLGDEELEELAKARTTAAVTDWLTARLAPAPPASRPPGRPTNRGRRPSGWRSPCLWPCPAWRPSGCGWCPCPSAHRTRAPPRRPP</sequence>
<feature type="region of interest" description="Disordered" evidence="2">
    <location>
        <begin position="305"/>
        <end position="330"/>
    </location>
</feature>
<dbReference type="Gene3D" id="3.40.366.10">
    <property type="entry name" value="Malonyl-Coenzyme A Acyl Carrier Protein, domain 2"/>
    <property type="match status" value="1"/>
</dbReference>
<dbReference type="Proteomes" id="UP000301309">
    <property type="component" value="Unassembled WGS sequence"/>
</dbReference>
<dbReference type="GO" id="GO:0016740">
    <property type="term" value="F:transferase activity"/>
    <property type="evidence" value="ECO:0007669"/>
    <property type="project" value="InterPro"/>
</dbReference>
<organism evidence="4 5">
    <name type="scientific">Streptomyces violaceusniger</name>
    <dbReference type="NCBI Taxonomy" id="68280"/>
    <lineage>
        <taxon>Bacteria</taxon>
        <taxon>Bacillati</taxon>
        <taxon>Actinomycetota</taxon>
        <taxon>Actinomycetes</taxon>
        <taxon>Kitasatosporales</taxon>
        <taxon>Streptomycetaceae</taxon>
        <taxon>Streptomyces</taxon>
        <taxon>Streptomyces violaceusniger group</taxon>
    </lineage>
</organism>
<dbReference type="AlphaFoldDB" id="A0A4D4KWI7"/>
<dbReference type="Pfam" id="PF00550">
    <property type="entry name" value="PP-binding"/>
    <property type="match status" value="1"/>
</dbReference>
<protein>
    <recommendedName>
        <fullName evidence="3">Malonyl-CoA:ACP transacylase (MAT) domain-containing protein</fullName>
    </recommendedName>
</protein>
<evidence type="ECO:0000259" key="3">
    <source>
        <dbReference type="SMART" id="SM00827"/>
    </source>
</evidence>
<dbReference type="InterPro" id="IPR009081">
    <property type="entry name" value="PP-bd_ACP"/>
</dbReference>
<evidence type="ECO:0000313" key="4">
    <source>
        <dbReference type="EMBL" id="GDY50718.1"/>
    </source>
</evidence>
<dbReference type="Gene3D" id="1.10.1200.10">
    <property type="entry name" value="ACP-like"/>
    <property type="match status" value="1"/>
</dbReference>
<feature type="compositionally biased region" description="Low complexity" evidence="2">
    <location>
        <begin position="305"/>
        <end position="329"/>
    </location>
</feature>
<feature type="domain" description="Malonyl-CoA:ACP transacylase (MAT)" evidence="3">
    <location>
        <begin position="1"/>
        <end position="159"/>
    </location>
</feature>
<dbReference type="InterPro" id="IPR036736">
    <property type="entry name" value="ACP-like_sf"/>
</dbReference>
<feature type="compositionally biased region" description="Pro residues" evidence="2">
    <location>
        <begin position="419"/>
        <end position="429"/>
    </location>
</feature>
<dbReference type="SMART" id="SM00827">
    <property type="entry name" value="PKS_AT"/>
    <property type="match status" value="1"/>
</dbReference>
<dbReference type="SUPFAM" id="SSF52151">
    <property type="entry name" value="FabD/lysophospholipase-like"/>
    <property type="match status" value="1"/>
</dbReference>
<dbReference type="InterPro" id="IPR014043">
    <property type="entry name" value="Acyl_transferase_dom"/>
</dbReference>
<dbReference type="InterPro" id="IPR001227">
    <property type="entry name" value="Ac_transferase_dom_sf"/>
</dbReference>
<accession>A0A4D4KWI7</accession>
<dbReference type="SUPFAM" id="SSF47336">
    <property type="entry name" value="ACP-like"/>
    <property type="match status" value="1"/>
</dbReference>
<reference evidence="4 5" key="1">
    <citation type="journal article" date="2020" name="Int. J. Syst. Evol. Microbiol.">
        <title>Reclassification of Streptomyces castelarensis and Streptomyces sporoclivatus as later heterotypic synonyms of Streptomyces antimycoticus.</title>
        <authorList>
            <person name="Komaki H."/>
            <person name="Tamura T."/>
        </authorList>
    </citation>
    <scope>NUCLEOTIDE SEQUENCE [LARGE SCALE GENOMIC DNA]</scope>
    <source>
        <strain evidence="4 5">NBRC 13459</strain>
    </source>
</reference>
<dbReference type="InterPro" id="IPR052568">
    <property type="entry name" value="PKS-FAS_Synthase"/>
</dbReference>
<dbReference type="PANTHER" id="PTHR43074">
    <property type="entry name" value="OMEGA-3 POLYUNSATURATED FATTY ACID SYNTHASE PFAB-RELATED"/>
    <property type="match status" value="1"/>
</dbReference>
<dbReference type="Pfam" id="PF00698">
    <property type="entry name" value="Acyl_transf_1"/>
    <property type="match status" value="1"/>
</dbReference>
<evidence type="ECO:0000256" key="2">
    <source>
        <dbReference type="SAM" id="MobiDB-lite"/>
    </source>
</evidence>
<name>A0A4D4KWI7_STRVO</name>
<comment type="caution">
    <text evidence="4">The sequence shown here is derived from an EMBL/GenBank/DDBJ whole genome shotgun (WGS) entry which is preliminary data.</text>
</comment>
<evidence type="ECO:0000313" key="5">
    <source>
        <dbReference type="Proteomes" id="UP000301309"/>
    </source>
</evidence>
<evidence type="ECO:0000256" key="1">
    <source>
        <dbReference type="ARBA" id="ARBA00023194"/>
    </source>
</evidence>